<dbReference type="Proteomes" id="UP000652761">
    <property type="component" value="Unassembled WGS sequence"/>
</dbReference>
<accession>A0A843XN56</accession>
<name>A0A843XN56_COLES</name>
<dbReference type="EMBL" id="NMUH01010151">
    <property type="protein sequence ID" value="MQM20756.1"/>
    <property type="molecule type" value="Genomic_DNA"/>
</dbReference>
<protein>
    <submittedName>
        <fullName evidence="1">Uncharacterized protein</fullName>
    </submittedName>
</protein>
<evidence type="ECO:0000313" key="2">
    <source>
        <dbReference type="Proteomes" id="UP000652761"/>
    </source>
</evidence>
<comment type="caution">
    <text evidence="1">The sequence shown here is derived from an EMBL/GenBank/DDBJ whole genome shotgun (WGS) entry which is preliminary data.</text>
</comment>
<evidence type="ECO:0000313" key="1">
    <source>
        <dbReference type="EMBL" id="MQM20756.1"/>
    </source>
</evidence>
<gene>
    <name evidence="1" type="ORF">Taro_053783</name>
</gene>
<dbReference type="AlphaFoldDB" id="A0A843XN56"/>
<sequence length="128" mass="13548">MVKHSFSHGCSVSLVVTPGCSFPTSWRSGMLGACVVRLLSHVVALVFRELLCLSGSVPRCCFRISSFASAFVGVPAALAGKGLVIATEPCSRGSPPYSLQVGTRCRRSSLPDSRGDGLFTVHCQQCEL</sequence>
<reference evidence="1" key="1">
    <citation type="submission" date="2017-07" db="EMBL/GenBank/DDBJ databases">
        <title>Taro Niue Genome Assembly and Annotation.</title>
        <authorList>
            <person name="Atibalentja N."/>
            <person name="Keating K."/>
            <person name="Fields C.J."/>
        </authorList>
    </citation>
    <scope>NUCLEOTIDE SEQUENCE</scope>
    <source>
        <strain evidence="1">Niue_2</strain>
        <tissue evidence="1">Leaf</tissue>
    </source>
</reference>
<proteinExistence type="predicted"/>
<keyword evidence="2" id="KW-1185">Reference proteome</keyword>
<organism evidence="1 2">
    <name type="scientific">Colocasia esculenta</name>
    <name type="common">Wild taro</name>
    <name type="synonym">Arum esculentum</name>
    <dbReference type="NCBI Taxonomy" id="4460"/>
    <lineage>
        <taxon>Eukaryota</taxon>
        <taxon>Viridiplantae</taxon>
        <taxon>Streptophyta</taxon>
        <taxon>Embryophyta</taxon>
        <taxon>Tracheophyta</taxon>
        <taxon>Spermatophyta</taxon>
        <taxon>Magnoliopsida</taxon>
        <taxon>Liliopsida</taxon>
        <taxon>Araceae</taxon>
        <taxon>Aroideae</taxon>
        <taxon>Colocasieae</taxon>
        <taxon>Colocasia</taxon>
    </lineage>
</organism>